<dbReference type="InterPro" id="IPR001279">
    <property type="entry name" value="Metallo-B-lactamas"/>
</dbReference>
<dbReference type="PANTHER" id="PTHR23200">
    <property type="entry name" value="METALLO-BETA-LACTAMASE DOMAIN-CONTAINING PROTEIN 1"/>
    <property type="match status" value="1"/>
</dbReference>
<proteinExistence type="predicted"/>
<evidence type="ECO:0000259" key="7">
    <source>
        <dbReference type="Pfam" id="PF00753"/>
    </source>
</evidence>
<evidence type="ECO:0000256" key="1">
    <source>
        <dbReference type="ARBA" id="ARBA00004514"/>
    </source>
</evidence>
<dbReference type="AlphaFoldDB" id="A0A915CS67"/>
<sequence>MDVLCNLTSKYDVSIKQILCGQYGDDQKNYNGSEYLSASCSVTLIEDADVKVLVDCGSIYEKDSFCMVNHLFSVTPLQIKISFSLSKASVSPSEITHLVITHWHSDHCGNIALFPDSILITPQTMKLSSPSHLHQSLFRTFSSRSCCKSGAALLNRQSKTRGHNCR</sequence>
<evidence type="ECO:0000256" key="2">
    <source>
        <dbReference type="ARBA" id="ARBA00011738"/>
    </source>
</evidence>
<comment type="function">
    <text evidence="6">Endoribonuclease that catalyzes the hydrolysis of histone-coding pre-mRNA 3'-end. Involved in histone pre-mRNA processing during the S-phase of the cell cycle, which is required for entering/progressing through S-phase. Cleaves histone pre-mRNA at a major and a minor cleavage site after the 5'-ACCCA-3' and the 5'-ACCCACA-3' sequence, respectively, and located downstream of the stem-loop. May require the presence of the HDE element located at the histone pre-RNA 3'-end to avoid non-specific cleavage.</text>
</comment>
<evidence type="ECO:0000256" key="6">
    <source>
        <dbReference type="ARBA" id="ARBA00045869"/>
    </source>
</evidence>
<organism evidence="8 9">
    <name type="scientific">Ditylenchus dipsaci</name>
    <dbReference type="NCBI Taxonomy" id="166011"/>
    <lineage>
        <taxon>Eukaryota</taxon>
        <taxon>Metazoa</taxon>
        <taxon>Ecdysozoa</taxon>
        <taxon>Nematoda</taxon>
        <taxon>Chromadorea</taxon>
        <taxon>Rhabditida</taxon>
        <taxon>Tylenchina</taxon>
        <taxon>Tylenchomorpha</taxon>
        <taxon>Sphaerularioidea</taxon>
        <taxon>Anguinidae</taxon>
        <taxon>Anguininae</taxon>
        <taxon>Ditylenchus</taxon>
    </lineage>
</organism>
<dbReference type="InterPro" id="IPR036866">
    <property type="entry name" value="RibonucZ/Hydroxyglut_hydro"/>
</dbReference>
<evidence type="ECO:0000256" key="3">
    <source>
        <dbReference type="ARBA" id="ARBA00014856"/>
    </source>
</evidence>
<comment type="subunit">
    <text evidence="2">Homodimer.</text>
</comment>
<dbReference type="WBParaSite" id="jg12059">
    <property type="protein sequence ID" value="jg12059"/>
    <property type="gene ID" value="jg12059"/>
</dbReference>
<name>A0A915CS67_9BILA</name>
<accession>A0A915CS67</accession>
<comment type="catalytic activity">
    <reaction evidence="5">
        <text>a ribonucleotidyl-ribonucleotide-RNA + H2O = a 3'-end ribonucleotide-RNA + a 5'-end 5'-phospho-ribonucleoside-RNA + H(+)</text>
        <dbReference type="Rhea" id="RHEA:68096"/>
        <dbReference type="Rhea" id="RHEA-COMP:15179"/>
        <dbReference type="Rhea" id="RHEA-COMP:17355"/>
        <dbReference type="Rhea" id="RHEA-COMP:17428"/>
        <dbReference type="ChEBI" id="CHEBI:15377"/>
        <dbReference type="ChEBI" id="CHEBI:15378"/>
        <dbReference type="ChEBI" id="CHEBI:74896"/>
        <dbReference type="ChEBI" id="CHEBI:138282"/>
        <dbReference type="ChEBI" id="CHEBI:173118"/>
    </reaction>
    <physiologicalReaction direction="left-to-right" evidence="5">
        <dbReference type="Rhea" id="RHEA:68097"/>
    </physiologicalReaction>
</comment>
<comment type="subcellular location">
    <subcellularLocation>
        <location evidence="1">Cytoplasm</location>
        <location evidence="1">Cytosol</location>
    </subcellularLocation>
</comment>
<evidence type="ECO:0000256" key="5">
    <source>
        <dbReference type="ARBA" id="ARBA00044690"/>
    </source>
</evidence>
<feature type="domain" description="Metallo-beta-lactamase" evidence="7">
    <location>
        <begin position="39"/>
        <end position="117"/>
    </location>
</feature>
<dbReference type="Pfam" id="PF00753">
    <property type="entry name" value="Lactamase_B"/>
    <property type="match status" value="1"/>
</dbReference>
<dbReference type="PANTHER" id="PTHR23200:SF48">
    <property type="entry name" value="METALLO-BETA-LACTAMASE DOMAIN-CONTAINING PROTEIN 1"/>
    <property type="match status" value="1"/>
</dbReference>
<evidence type="ECO:0000256" key="4">
    <source>
        <dbReference type="ARBA" id="ARBA00032988"/>
    </source>
</evidence>
<reference evidence="9" key="1">
    <citation type="submission" date="2022-11" db="UniProtKB">
        <authorList>
            <consortium name="WormBaseParasite"/>
        </authorList>
    </citation>
    <scope>IDENTIFICATION</scope>
</reference>
<dbReference type="InterPro" id="IPR039344">
    <property type="entry name" value="MBLAC1"/>
</dbReference>
<dbReference type="SUPFAM" id="SSF56281">
    <property type="entry name" value="Metallo-hydrolase/oxidoreductase"/>
    <property type="match status" value="1"/>
</dbReference>
<dbReference type="Gene3D" id="3.60.15.10">
    <property type="entry name" value="Ribonuclease Z/Hydroxyacylglutathione hydrolase-like"/>
    <property type="match status" value="1"/>
</dbReference>
<protein>
    <recommendedName>
        <fullName evidence="3">Metallo-beta-lactamase domain-containing protein 1</fullName>
    </recommendedName>
    <alternativeName>
        <fullName evidence="4">Endoribonuclease MBLAC1</fullName>
    </alternativeName>
</protein>
<dbReference type="GO" id="GO:0005829">
    <property type="term" value="C:cytosol"/>
    <property type="evidence" value="ECO:0007669"/>
    <property type="project" value="UniProtKB-SubCell"/>
</dbReference>
<evidence type="ECO:0000313" key="8">
    <source>
        <dbReference type="Proteomes" id="UP000887574"/>
    </source>
</evidence>
<keyword evidence="8" id="KW-1185">Reference proteome</keyword>
<dbReference type="Proteomes" id="UP000887574">
    <property type="component" value="Unplaced"/>
</dbReference>
<evidence type="ECO:0000313" key="9">
    <source>
        <dbReference type="WBParaSite" id="jg12059"/>
    </source>
</evidence>